<dbReference type="SMART" id="SM00387">
    <property type="entry name" value="HATPase_c"/>
    <property type="match status" value="1"/>
</dbReference>
<dbReference type="Pfam" id="PF08376">
    <property type="entry name" value="NIT"/>
    <property type="match status" value="1"/>
</dbReference>
<feature type="compositionally biased region" description="Pro residues" evidence="10">
    <location>
        <begin position="678"/>
        <end position="688"/>
    </location>
</feature>
<dbReference type="PANTHER" id="PTHR45436">
    <property type="entry name" value="SENSOR HISTIDINE KINASE YKOH"/>
    <property type="match status" value="1"/>
</dbReference>
<evidence type="ECO:0000313" key="13">
    <source>
        <dbReference type="EMBL" id="RFS45727.1"/>
    </source>
</evidence>
<evidence type="ECO:0000256" key="10">
    <source>
        <dbReference type="SAM" id="MobiDB-lite"/>
    </source>
</evidence>
<feature type="compositionally biased region" description="Low complexity" evidence="10">
    <location>
        <begin position="826"/>
        <end position="850"/>
    </location>
</feature>
<evidence type="ECO:0000256" key="2">
    <source>
        <dbReference type="ARBA" id="ARBA00004370"/>
    </source>
</evidence>
<name>A0A372FY45_9ACTN</name>
<gene>
    <name evidence="13" type="ORF">D0Q02_15475</name>
</gene>
<dbReference type="Proteomes" id="UP000262621">
    <property type="component" value="Unassembled WGS sequence"/>
</dbReference>
<dbReference type="OrthoDB" id="4349881at2"/>
<dbReference type="InterPro" id="IPR003660">
    <property type="entry name" value="HAMP_dom"/>
</dbReference>
<keyword evidence="8 11" id="KW-1133">Transmembrane helix</keyword>
<dbReference type="SUPFAM" id="SSF55874">
    <property type="entry name" value="ATPase domain of HSP90 chaperone/DNA topoisomerase II/histidine kinase"/>
    <property type="match status" value="1"/>
</dbReference>
<dbReference type="InterPro" id="IPR013587">
    <property type="entry name" value="Nitrate/nitrite_sensing"/>
</dbReference>
<feature type="compositionally biased region" description="Low complexity" evidence="10">
    <location>
        <begin position="883"/>
        <end position="895"/>
    </location>
</feature>
<dbReference type="PANTHER" id="PTHR45436:SF5">
    <property type="entry name" value="SENSOR HISTIDINE KINASE TRCS"/>
    <property type="match status" value="1"/>
</dbReference>
<evidence type="ECO:0000256" key="9">
    <source>
        <dbReference type="ARBA" id="ARBA00023012"/>
    </source>
</evidence>
<dbReference type="RefSeq" id="WP_117228675.1">
    <property type="nucleotide sequence ID" value="NZ_CP061725.1"/>
</dbReference>
<evidence type="ECO:0000256" key="3">
    <source>
        <dbReference type="ARBA" id="ARBA00012438"/>
    </source>
</evidence>
<evidence type="ECO:0000256" key="8">
    <source>
        <dbReference type="ARBA" id="ARBA00022989"/>
    </source>
</evidence>
<feature type="compositionally biased region" description="Low complexity" evidence="10">
    <location>
        <begin position="907"/>
        <end position="919"/>
    </location>
</feature>
<dbReference type="GO" id="GO:0004673">
    <property type="term" value="F:protein histidine kinase activity"/>
    <property type="evidence" value="ECO:0007669"/>
    <property type="project" value="UniProtKB-EC"/>
</dbReference>
<comment type="catalytic activity">
    <reaction evidence="1">
        <text>ATP + protein L-histidine = ADP + protein N-phospho-L-histidine.</text>
        <dbReference type="EC" id="2.7.13.3"/>
    </reaction>
</comment>
<evidence type="ECO:0000256" key="7">
    <source>
        <dbReference type="ARBA" id="ARBA00022777"/>
    </source>
</evidence>
<feature type="transmembrane region" description="Helical" evidence="11">
    <location>
        <begin position="340"/>
        <end position="362"/>
    </location>
</feature>
<dbReference type="PROSITE" id="PS50109">
    <property type="entry name" value="HIS_KIN"/>
    <property type="match status" value="1"/>
</dbReference>
<accession>A0A372FY45</accession>
<dbReference type="SMART" id="SM00304">
    <property type="entry name" value="HAMP"/>
    <property type="match status" value="1"/>
</dbReference>
<dbReference type="Pfam" id="PF00672">
    <property type="entry name" value="HAMP"/>
    <property type="match status" value="1"/>
</dbReference>
<evidence type="ECO:0000256" key="11">
    <source>
        <dbReference type="SAM" id="Phobius"/>
    </source>
</evidence>
<dbReference type="EC" id="2.7.13.3" evidence="3"/>
<dbReference type="InterPro" id="IPR005467">
    <property type="entry name" value="His_kinase_dom"/>
</dbReference>
<dbReference type="AlphaFoldDB" id="A0A372FY45"/>
<dbReference type="GO" id="GO:0000160">
    <property type="term" value="P:phosphorelay signal transduction system"/>
    <property type="evidence" value="ECO:0007669"/>
    <property type="project" value="UniProtKB-KW"/>
</dbReference>
<dbReference type="GO" id="GO:0005886">
    <property type="term" value="C:plasma membrane"/>
    <property type="evidence" value="ECO:0007669"/>
    <property type="project" value="TreeGrafter"/>
</dbReference>
<evidence type="ECO:0000259" key="12">
    <source>
        <dbReference type="PROSITE" id="PS50109"/>
    </source>
</evidence>
<dbReference type="EMBL" id="QVFU01000014">
    <property type="protein sequence ID" value="RFS45727.1"/>
    <property type="molecule type" value="Genomic_DNA"/>
</dbReference>
<dbReference type="InterPro" id="IPR036890">
    <property type="entry name" value="HATPase_C_sf"/>
</dbReference>
<protein>
    <recommendedName>
        <fullName evidence="3">histidine kinase</fullName>
        <ecNumber evidence="3">2.7.13.3</ecNumber>
    </recommendedName>
</protein>
<feature type="compositionally biased region" description="Basic and acidic residues" evidence="10">
    <location>
        <begin position="774"/>
        <end position="787"/>
    </location>
</feature>
<feature type="compositionally biased region" description="Low complexity" evidence="10">
    <location>
        <begin position="1048"/>
        <end position="1071"/>
    </location>
</feature>
<feature type="compositionally biased region" description="Low complexity" evidence="10">
    <location>
        <begin position="689"/>
        <end position="714"/>
    </location>
</feature>
<feature type="compositionally biased region" description="Pro residues" evidence="10">
    <location>
        <begin position="810"/>
        <end position="825"/>
    </location>
</feature>
<reference evidence="13 14" key="1">
    <citation type="submission" date="2018-08" db="EMBL/GenBank/DDBJ databases">
        <title>Verrucosispora craniellae sp. nov., isolated from a marine sponge in the South China Sea.</title>
        <authorList>
            <person name="Li L."/>
            <person name="Lin H.W."/>
        </authorList>
    </citation>
    <scope>NUCLEOTIDE SEQUENCE [LARGE SCALE GENOMIC DNA]</scope>
    <source>
        <strain evidence="13 14">LHW63014</strain>
    </source>
</reference>
<keyword evidence="9" id="KW-0902">Two-component regulatory system</keyword>
<feature type="region of interest" description="Disordered" evidence="10">
    <location>
        <begin position="666"/>
        <end position="1155"/>
    </location>
</feature>
<proteinExistence type="predicted"/>
<comment type="subcellular location">
    <subcellularLocation>
        <location evidence="2">Membrane</location>
    </subcellularLocation>
</comment>
<evidence type="ECO:0000256" key="6">
    <source>
        <dbReference type="ARBA" id="ARBA00022692"/>
    </source>
</evidence>
<feature type="compositionally biased region" description="Gly residues" evidence="10">
    <location>
        <begin position="1016"/>
        <end position="1028"/>
    </location>
</feature>
<keyword evidence="11" id="KW-0472">Membrane</keyword>
<sequence>MSKRPKTAGSFLSRMGRPVGRLRDMPIWSKLGLIMIVPTIATVVVGTSGLVDHLDSLSDANRAGDLAELIGHSGELVDGLQDERTAAVLLLGVNPTPAEQAESEEKKNASALYGEVSGRVDRAAVPYSSQRSELTDLPPSLQELLTQIDERLGDLPGARSQVINGRFKITDTLQSYDELINQLISVRDSASQLAGDNDLSDQMRASAAVAREKEWLSIRRVVVHRALIAGQMTSTLRTDYIASETGQQQAQQSFNAVATEAEAEFHAQTIGGGDRRQATIYISQVNADTSTDLAGISFTPQEWDAALVANGALIRSVESKFDSDVSTQAANLRSDVQRQVFLETGLLLTTLLFAIFLAFLVARSMARSLRELRQGALSIAQYGLPQAVARLRDPQVTGQLSPMQLANQIAEPLPVRSRDEFGQVTEAFNAVHLEAVRTAAEQAALRASVATMFVNLARRSQILVDRLIGHLDRLERGEEDPDRLAELFQLDHLATRMRRNDENLLVLAGADSTRVQREPAALIDVLRAAQSEVEHYTRIEFGVIDRDIEVSAHAVNDLVHLVAELFDNATAFSPPDSQVLVEARRVGDRATLYVEDRGIGISAEQLTDLNERLATPPQVDVAVSRMMGLVVVARLASRHDVRVELRPGNDRGTVADVTLPPNVLVPRALSGRGQQPAALPPAAPPSGPAPAFGGLPPMGNGNAPAMPAAPAPRSGGSGNQVTLGGRPFDPASRNGAGTPGSMAGAGNLPAWSDLTGASGVPGGNNFAPRTSNESPHDPLPQRRHTDEPTGPGHQPNIPRQLPSSPEAAPYTPPAVSAPPVPPVSSPPVSGTPYSAPPVSGAPVSGSPFSGSPGGLPQRPVSPGTGYQQPSAPPAWPPVAGESAAPAVPERLAAALDMTTELPRVSRQAPQQTPSAWPASAPQPQPTTPAPQQAQNRQRYADETMELPIFRELESAWFRTRRPGPEESAGARQPVAANGATTQQITAIDTTGRPAPQTPTATTGNAPMADTPTAAGASGGNGASGGSRPGGENRPSYRPAPQDSVWQTAADDGWRAASAASQAPAAAATTQTGLPKRTPMAQLVPGAVEKPAAAVQRRNPESVRGLLSAYHRGVQRGRNHPSDSNPTGPEETLGGQQSSQSGSGPVAGSGQKEQEG</sequence>
<dbReference type="Gene3D" id="6.10.340.10">
    <property type="match status" value="1"/>
</dbReference>
<comment type="caution">
    <text evidence="13">The sequence shown here is derived from an EMBL/GenBank/DDBJ whole genome shotgun (WGS) entry which is preliminary data.</text>
</comment>
<keyword evidence="5" id="KW-0808">Transferase</keyword>
<feature type="compositionally biased region" description="Low complexity" evidence="10">
    <location>
        <begin position="1133"/>
        <end position="1155"/>
    </location>
</feature>
<feature type="compositionally biased region" description="Low complexity" evidence="10">
    <location>
        <begin position="978"/>
        <end position="991"/>
    </location>
</feature>
<organism evidence="13 14">
    <name type="scientific">Micromonospora craniellae</name>
    <dbReference type="NCBI Taxonomy" id="2294034"/>
    <lineage>
        <taxon>Bacteria</taxon>
        <taxon>Bacillati</taxon>
        <taxon>Actinomycetota</taxon>
        <taxon>Actinomycetes</taxon>
        <taxon>Micromonosporales</taxon>
        <taxon>Micromonosporaceae</taxon>
        <taxon>Micromonospora</taxon>
    </lineage>
</organism>
<keyword evidence="6 11" id="KW-0812">Transmembrane</keyword>
<evidence type="ECO:0000313" key="14">
    <source>
        <dbReference type="Proteomes" id="UP000262621"/>
    </source>
</evidence>
<dbReference type="CDD" id="cd06225">
    <property type="entry name" value="HAMP"/>
    <property type="match status" value="1"/>
</dbReference>
<dbReference type="InterPro" id="IPR050428">
    <property type="entry name" value="TCS_sensor_his_kinase"/>
</dbReference>
<keyword evidence="4" id="KW-0597">Phosphoprotein</keyword>
<dbReference type="Pfam" id="PF02518">
    <property type="entry name" value="HATPase_c"/>
    <property type="match status" value="1"/>
</dbReference>
<evidence type="ECO:0000256" key="5">
    <source>
        <dbReference type="ARBA" id="ARBA00022679"/>
    </source>
</evidence>
<keyword evidence="14" id="KW-1185">Reference proteome</keyword>
<evidence type="ECO:0000256" key="4">
    <source>
        <dbReference type="ARBA" id="ARBA00022553"/>
    </source>
</evidence>
<dbReference type="Gene3D" id="3.30.565.10">
    <property type="entry name" value="Histidine kinase-like ATPase, C-terminal domain"/>
    <property type="match status" value="1"/>
</dbReference>
<dbReference type="InterPro" id="IPR003594">
    <property type="entry name" value="HATPase_dom"/>
</dbReference>
<evidence type="ECO:0000256" key="1">
    <source>
        <dbReference type="ARBA" id="ARBA00000085"/>
    </source>
</evidence>
<feature type="domain" description="Histidine kinase" evidence="12">
    <location>
        <begin position="558"/>
        <end position="663"/>
    </location>
</feature>
<keyword evidence="7" id="KW-0418">Kinase</keyword>